<name>A0A8J6QAH3_9FLAO</name>
<dbReference type="RefSeq" id="WP_188231272.1">
    <property type="nucleotide sequence ID" value="NZ_JACVXB010000009.1"/>
</dbReference>
<dbReference type="EMBL" id="JACVXB010000009">
    <property type="protein sequence ID" value="MBD0833487.1"/>
    <property type="molecule type" value="Genomic_DNA"/>
</dbReference>
<evidence type="ECO:0000256" key="1">
    <source>
        <dbReference type="ARBA" id="ARBA00023015"/>
    </source>
</evidence>
<keyword evidence="3" id="KW-0804">Transcription</keyword>
<dbReference type="Gene3D" id="1.10.260.40">
    <property type="entry name" value="lambda repressor-like DNA-binding domains"/>
    <property type="match status" value="1"/>
</dbReference>
<keyword evidence="1" id="KW-0805">Transcription regulation</keyword>
<dbReference type="InterPro" id="IPR010982">
    <property type="entry name" value="Lambda_DNA-bd_dom_sf"/>
</dbReference>
<accession>A0A8J6QAH3</accession>
<dbReference type="Pfam" id="PF00532">
    <property type="entry name" value="Peripla_BP_1"/>
    <property type="match status" value="1"/>
</dbReference>
<feature type="domain" description="HTH lacI-type" evidence="4">
    <location>
        <begin position="4"/>
        <end position="58"/>
    </location>
</feature>
<keyword evidence="2 5" id="KW-0238">DNA-binding</keyword>
<dbReference type="AlphaFoldDB" id="A0A8J6QAH3"/>
<evidence type="ECO:0000256" key="2">
    <source>
        <dbReference type="ARBA" id="ARBA00023125"/>
    </source>
</evidence>
<dbReference type="CDD" id="cd06267">
    <property type="entry name" value="PBP1_LacI_sugar_binding-like"/>
    <property type="match status" value="1"/>
</dbReference>
<dbReference type="InterPro" id="IPR000843">
    <property type="entry name" value="HTH_LacI"/>
</dbReference>
<dbReference type="Proteomes" id="UP000600588">
    <property type="component" value="Unassembled WGS sequence"/>
</dbReference>
<dbReference type="InterPro" id="IPR001761">
    <property type="entry name" value="Peripla_BP/Lac1_sug-bd_dom"/>
</dbReference>
<keyword evidence="6" id="KW-1185">Reference proteome</keyword>
<evidence type="ECO:0000313" key="5">
    <source>
        <dbReference type="EMBL" id="MBD0833487.1"/>
    </source>
</evidence>
<evidence type="ECO:0000313" key="6">
    <source>
        <dbReference type="Proteomes" id="UP000600588"/>
    </source>
</evidence>
<dbReference type="PROSITE" id="PS50932">
    <property type="entry name" value="HTH_LACI_2"/>
    <property type="match status" value="1"/>
</dbReference>
<evidence type="ECO:0000259" key="4">
    <source>
        <dbReference type="PROSITE" id="PS50932"/>
    </source>
</evidence>
<dbReference type="PANTHER" id="PTHR30146">
    <property type="entry name" value="LACI-RELATED TRANSCRIPTIONAL REPRESSOR"/>
    <property type="match status" value="1"/>
</dbReference>
<reference evidence="5 6" key="1">
    <citation type="submission" date="2020-09" db="EMBL/GenBank/DDBJ databases">
        <title>TT11 complete genome.</title>
        <authorList>
            <person name="Wu Z."/>
        </authorList>
    </citation>
    <scope>NUCLEOTIDE SEQUENCE [LARGE SCALE GENOMIC DNA]</scope>
    <source>
        <strain evidence="5 6">TT11</strain>
    </source>
</reference>
<evidence type="ECO:0000256" key="3">
    <source>
        <dbReference type="ARBA" id="ARBA00023163"/>
    </source>
</evidence>
<dbReference type="GO" id="GO:0003700">
    <property type="term" value="F:DNA-binding transcription factor activity"/>
    <property type="evidence" value="ECO:0007669"/>
    <property type="project" value="TreeGrafter"/>
</dbReference>
<dbReference type="GO" id="GO:0000976">
    <property type="term" value="F:transcription cis-regulatory region binding"/>
    <property type="evidence" value="ECO:0007669"/>
    <property type="project" value="TreeGrafter"/>
</dbReference>
<proteinExistence type="predicted"/>
<dbReference type="Pfam" id="PF00356">
    <property type="entry name" value="LacI"/>
    <property type="match status" value="1"/>
</dbReference>
<dbReference type="Gene3D" id="3.40.50.2300">
    <property type="match status" value="2"/>
</dbReference>
<gene>
    <name evidence="5" type="ORF">ICJ83_15230</name>
</gene>
<organism evidence="5 6">
    <name type="scientific">Aestuariibaculum sediminum</name>
    <dbReference type="NCBI Taxonomy" id="2770637"/>
    <lineage>
        <taxon>Bacteria</taxon>
        <taxon>Pseudomonadati</taxon>
        <taxon>Bacteroidota</taxon>
        <taxon>Flavobacteriia</taxon>
        <taxon>Flavobacteriales</taxon>
        <taxon>Flavobacteriaceae</taxon>
    </lineage>
</organism>
<dbReference type="SMART" id="SM00354">
    <property type="entry name" value="HTH_LACI"/>
    <property type="match status" value="1"/>
</dbReference>
<protein>
    <submittedName>
        <fullName evidence="5">LacI family DNA-binding transcriptional regulator</fullName>
    </submittedName>
</protein>
<sequence length="340" mass="38693">MKTVTLKQIANELNISVTTVSKALKNYPDVSKKTRQRVLELAKSLDYTPNAYAVSLRMKQSKTIGVIVPDTVHHFFSTVIKGILKEAESRDYMVILMQSNERFDLEKKQIDLLMSKGVDGILVSLSNDTKKFDHLQKVIDYNIPLVLFDKISKTLKCSKVYIDDRKAAYDAVTYLIKKGFKRIAHFRGDLNPQNSIDRFLGYKQALLDNGIPFDPELVYMCNNNADFDDGYNNAKKLITDHGSNVDAIFTITDLVAIGIIKYFKDHDIKVPDDIALFGFSNWFMSSVICPTLTTVEQHAFEIGEQSSKILFDEIQCKLTKTPIKHKNIIIPTEMIFRESS</sequence>
<dbReference type="SUPFAM" id="SSF47413">
    <property type="entry name" value="lambda repressor-like DNA-binding domains"/>
    <property type="match status" value="1"/>
</dbReference>
<dbReference type="SUPFAM" id="SSF53822">
    <property type="entry name" value="Periplasmic binding protein-like I"/>
    <property type="match status" value="1"/>
</dbReference>
<comment type="caution">
    <text evidence="5">The sequence shown here is derived from an EMBL/GenBank/DDBJ whole genome shotgun (WGS) entry which is preliminary data.</text>
</comment>
<dbReference type="CDD" id="cd01392">
    <property type="entry name" value="HTH_LacI"/>
    <property type="match status" value="1"/>
</dbReference>
<dbReference type="PANTHER" id="PTHR30146:SF109">
    <property type="entry name" value="HTH-TYPE TRANSCRIPTIONAL REGULATOR GALS"/>
    <property type="match status" value="1"/>
</dbReference>
<dbReference type="InterPro" id="IPR028082">
    <property type="entry name" value="Peripla_BP_I"/>
</dbReference>